<evidence type="ECO:0000256" key="2">
    <source>
        <dbReference type="SAM" id="SignalP"/>
    </source>
</evidence>
<accession>A0A2W0ESF8</accession>
<evidence type="ECO:0000256" key="1">
    <source>
        <dbReference type="SAM" id="MobiDB-lite"/>
    </source>
</evidence>
<name>A0A2W0ESF8_PSEJE</name>
<evidence type="ECO:0000313" key="3">
    <source>
        <dbReference type="EMBL" id="PYY70857.1"/>
    </source>
</evidence>
<organism evidence="3 4">
    <name type="scientific">Pseudomonas jessenii</name>
    <dbReference type="NCBI Taxonomy" id="77298"/>
    <lineage>
        <taxon>Bacteria</taxon>
        <taxon>Pseudomonadati</taxon>
        <taxon>Pseudomonadota</taxon>
        <taxon>Gammaproteobacteria</taxon>
        <taxon>Pseudomonadales</taxon>
        <taxon>Pseudomonadaceae</taxon>
        <taxon>Pseudomonas</taxon>
    </lineage>
</organism>
<gene>
    <name evidence="3" type="ORF">CRX42_09210</name>
</gene>
<feature type="region of interest" description="Disordered" evidence="1">
    <location>
        <begin position="52"/>
        <end position="71"/>
    </location>
</feature>
<evidence type="ECO:0000313" key="4">
    <source>
        <dbReference type="Proteomes" id="UP000247437"/>
    </source>
</evidence>
<comment type="caution">
    <text evidence="3">The sequence shown here is derived from an EMBL/GenBank/DDBJ whole genome shotgun (WGS) entry which is preliminary data.</text>
</comment>
<dbReference type="OrthoDB" id="6983232at2"/>
<feature type="chain" id="PRO_5016022717" description="Lipoprotein" evidence="2">
    <location>
        <begin position="20"/>
        <end position="140"/>
    </location>
</feature>
<dbReference type="PROSITE" id="PS51257">
    <property type="entry name" value="PROKAR_LIPOPROTEIN"/>
    <property type="match status" value="1"/>
</dbReference>
<feature type="signal peptide" evidence="2">
    <location>
        <begin position="1"/>
        <end position="19"/>
    </location>
</feature>
<proteinExistence type="predicted"/>
<keyword evidence="2" id="KW-0732">Signal</keyword>
<sequence>MNTKILIIIASLCPALAFAQGCDLVTRSQSASVSAIESHSCPEYQGMPVESMNGSCSNPGKEMPSSTSSVGQCADDYRASCLAALSQEALANPRPISKDKNSKSVNIPGNARIITYYHDTEHLAQSRIECETGGGLGKSK</sequence>
<protein>
    <recommendedName>
        <fullName evidence="5">Lipoprotein</fullName>
    </recommendedName>
</protein>
<dbReference type="RefSeq" id="WP_110659132.1">
    <property type="nucleotide sequence ID" value="NZ_PDLL01000078.1"/>
</dbReference>
<dbReference type="AlphaFoldDB" id="A0A2W0ESF8"/>
<reference evidence="3 4" key="1">
    <citation type="journal article" date="2018" name="Appl. Microbiol. Biotechnol.">
        <title>Characterization of the caprolactam degradation pathway in Pseudomonas jessenii using mass spectrometry-based proteomics.</title>
        <authorList>
            <person name="Otzen M."/>
            <person name="Palacio C."/>
            <person name="Janssen D.B."/>
        </authorList>
    </citation>
    <scope>NUCLEOTIDE SEQUENCE [LARGE SCALE GENOMIC DNA]</scope>
    <source>
        <strain evidence="3 4">GO3</strain>
    </source>
</reference>
<dbReference type="Proteomes" id="UP000247437">
    <property type="component" value="Unassembled WGS sequence"/>
</dbReference>
<evidence type="ECO:0008006" key="5">
    <source>
        <dbReference type="Google" id="ProtNLM"/>
    </source>
</evidence>
<dbReference type="EMBL" id="PDLL01000078">
    <property type="protein sequence ID" value="PYY70857.1"/>
    <property type="molecule type" value="Genomic_DNA"/>
</dbReference>